<dbReference type="InterPro" id="IPR007921">
    <property type="entry name" value="CHAP_dom"/>
</dbReference>
<proteinExistence type="predicted"/>
<evidence type="ECO:0000313" key="2">
    <source>
        <dbReference type="EMBL" id="SEM36946.1"/>
    </source>
</evidence>
<organism evidence="2 3">
    <name type="scientific">Streptococcus gallolyticus</name>
    <dbReference type="NCBI Taxonomy" id="315405"/>
    <lineage>
        <taxon>Bacteria</taxon>
        <taxon>Bacillati</taxon>
        <taxon>Bacillota</taxon>
        <taxon>Bacilli</taxon>
        <taxon>Lactobacillales</taxon>
        <taxon>Streptococcaceae</taxon>
        <taxon>Streptococcus</taxon>
    </lineage>
</organism>
<dbReference type="RefSeq" id="WP_074596861.1">
    <property type="nucleotide sequence ID" value="NZ_FNUH01000013.1"/>
</dbReference>
<reference evidence="2 3" key="1">
    <citation type="submission" date="2016-10" db="EMBL/GenBank/DDBJ databases">
        <authorList>
            <person name="de Groot N.N."/>
        </authorList>
    </citation>
    <scope>NUCLEOTIDE SEQUENCE [LARGE SCALE GENOMIC DNA]</scope>
    <source>
        <strain evidence="2 3">VTM1R29</strain>
    </source>
</reference>
<dbReference type="Pfam" id="PF05257">
    <property type="entry name" value="CHAP"/>
    <property type="match status" value="1"/>
</dbReference>
<dbReference type="Gene3D" id="3.90.1720.10">
    <property type="entry name" value="endopeptidase domain like (from Nostoc punctiforme)"/>
    <property type="match status" value="1"/>
</dbReference>
<dbReference type="AlphaFoldDB" id="A0A1H7XSU6"/>
<dbReference type="EMBL" id="FOBM01000018">
    <property type="protein sequence ID" value="SEM36946.1"/>
    <property type="molecule type" value="Genomic_DNA"/>
</dbReference>
<dbReference type="Proteomes" id="UP000182764">
    <property type="component" value="Unassembled WGS sequence"/>
</dbReference>
<dbReference type="Gene3D" id="2.30.30.40">
    <property type="entry name" value="SH3 Domains"/>
    <property type="match status" value="1"/>
</dbReference>
<evidence type="ECO:0000259" key="1">
    <source>
        <dbReference type="Pfam" id="PF05257"/>
    </source>
</evidence>
<name>A0A1H7XSU6_9STRE</name>
<gene>
    <name evidence="2" type="ORF">SAMN04487839_11846</name>
</gene>
<sequence>MATVTELLNYAKTLVGTKVTVSSNPFGGQCVSFVDHLTQWETDGKYNLSYTNAIDLLSKARANGFEVFYRNGTNVPQAGDIWVTRTYSHAYGHTGIFVTNGGQPTTLEQNVDGNADALTNGGWVRQKQRLLYSDGTMNYNPYIEKQTLVGWFRLPFDKESTTTTTTSNTTKKGRKTGMYGSFLFTVTEGDGEFGKGTVFMYNTATNAVTGMHNSEELKYVQEAYKKSYGEDMRTETYSTKAPAYRRLFAGLNTDTKGGYTKFDDIKTQLTNIAKQLKQDDIVEQLKSIKEEYADLAEQLKGNDVAQKQTFVATVNLNIRKTASATGEVVGTLKKGESVEIVGSAQADGYYWISFMKDEQLVYVASKIVGGDTYGSVY</sequence>
<accession>A0A1H7XSU6</accession>
<dbReference type="InterPro" id="IPR038765">
    <property type="entry name" value="Papain-like_cys_pep_sf"/>
</dbReference>
<protein>
    <submittedName>
        <fullName evidence="2">SH3 domain-containing protein</fullName>
    </submittedName>
</protein>
<feature type="domain" description="Peptidase C51" evidence="1">
    <location>
        <begin position="23"/>
        <end position="110"/>
    </location>
</feature>
<dbReference type="SUPFAM" id="SSF54001">
    <property type="entry name" value="Cysteine proteinases"/>
    <property type="match status" value="1"/>
</dbReference>
<evidence type="ECO:0000313" key="3">
    <source>
        <dbReference type="Proteomes" id="UP000182764"/>
    </source>
</evidence>